<dbReference type="AlphaFoldDB" id="A0AAN8NJU0"/>
<evidence type="ECO:0000313" key="2">
    <source>
        <dbReference type="Proteomes" id="UP001307849"/>
    </source>
</evidence>
<gene>
    <name evidence="1" type="ORF">TWF506_004316</name>
</gene>
<dbReference type="Proteomes" id="UP001307849">
    <property type="component" value="Unassembled WGS sequence"/>
</dbReference>
<dbReference type="EMBL" id="JAVHJM010000014">
    <property type="protein sequence ID" value="KAK6498074.1"/>
    <property type="molecule type" value="Genomic_DNA"/>
</dbReference>
<proteinExistence type="predicted"/>
<sequence length="192" mass="21485">MATPSHRLTNLSNSTIQSNRDIQLTIDLASRAQLNYKRNKQAKELYHALYPIPLPQVPAGRSREYDDMIKRSFPGFFPKNVQKFVQMTGDGVKYLLVFYGLDDLDDAVLAPPDTPLDINSLNIDSPATDPPATDLELPYLLAEGQDAATRAGRYRCLEILANHIGFNLDSIFFPAEPKHVPAKNSEELNSKK</sequence>
<reference evidence="1 2" key="1">
    <citation type="submission" date="2019-10" db="EMBL/GenBank/DDBJ databases">
        <authorList>
            <person name="Palmer J.M."/>
        </authorList>
    </citation>
    <scope>NUCLEOTIDE SEQUENCE [LARGE SCALE GENOMIC DNA]</scope>
    <source>
        <strain evidence="1 2">TWF506</strain>
    </source>
</reference>
<accession>A0AAN8NJU0</accession>
<evidence type="ECO:0000313" key="1">
    <source>
        <dbReference type="EMBL" id="KAK6498074.1"/>
    </source>
</evidence>
<organism evidence="1 2">
    <name type="scientific">Arthrobotrys conoides</name>
    <dbReference type="NCBI Taxonomy" id="74498"/>
    <lineage>
        <taxon>Eukaryota</taxon>
        <taxon>Fungi</taxon>
        <taxon>Dikarya</taxon>
        <taxon>Ascomycota</taxon>
        <taxon>Pezizomycotina</taxon>
        <taxon>Orbiliomycetes</taxon>
        <taxon>Orbiliales</taxon>
        <taxon>Orbiliaceae</taxon>
        <taxon>Arthrobotrys</taxon>
    </lineage>
</organism>
<name>A0AAN8NJU0_9PEZI</name>
<protein>
    <submittedName>
        <fullName evidence="1">Uncharacterized protein</fullName>
    </submittedName>
</protein>
<keyword evidence="2" id="KW-1185">Reference proteome</keyword>
<comment type="caution">
    <text evidence="1">The sequence shown here is derived from an EMBL/GenBank/DDBJ whole genome shotgun (WGS) entry which is preliminary data.</text>
</comment>